<dbReference type="Gene3D" id="1.10.3720.10">
    <property type="entry name" value="MetI-like"/>
    <property type="match status" value="1"/>
</dbReference>
<feature type="transmembrane region" description="Helical" evidence="11">
    <location>
        <begin position="198"/>
        <end position="216"/>
    </location>
</feature>
<feature type="transmembrane region" description="Helical" evidence="11">
    <location>
        <begin position="45"/>
        <end position="66"/>
    </location>
</feature>
<dbReference type="PROSITE" id="PS50928">
    <property type="entry name" value="ABC_TM1"/>
    <property type="match status" value="1"/>
</dbReference>
<dbReference type="RefSeq" id="WP_131912562.1">
    <property type="nucleotide sequence ID" value="NZ_OU594967.1"/>
</dbReference>
<feature type="transmembrane region" description="Helical" evidence="11">
    <location>
        <begin position="6"/>
        <end position="33"/>
    </location>
</feature>
<keyword evidence="5" id="KW-1003">Cell membrane</keyword>
<feature type="transmembrane region" description="Helical" evidence="11">
    <location>
        <begin position="147"/>
        <end position="169"/>
    </location>
</feature>
<comment type="similarity">
    <text evidence="3 12">Belongs to the binding-protein-dependent transport system permease family. CysTW subfamily.</text>
</comment>
<evidence type="ECO:0000256" key="7">
    <source>
        <dbReference type="ARBA" id="ARBA00022519"/>
    </source>
</evidence>
<dbReference type="PANTHER" id="PTHR30183">
    <property type="entry name" value="MOLYBDENUM TRANSPORT SYSTEM PERMEASE PROTEIN MODB"/>
    <property type="match status" value="1"/>
</dbReference>
<evidence type="ECO:0000313" key="15">
    <source>
        <dbReference type="Proteomes" id="UP000295565"/>
    </source>
</evidence>
<protein>
    <recommendedName>
        <fullName evidence="12">Molybdenum transport system permease</fullName>
    </recommendedName>
</protein>
<dbReference type="PANTHER" id="PTHR30183:SF8">
    <property type="entry name" value="MOLYBDENUM TRANSPORT SYSTEM PERMEASE"/>
    <property type="match status" value="1"/>
</dbReference>
<evidence type="ECO:0000256" key="3">
    <source>
        <dbReference type="ARBA" id="ARBA00007069"/>
    </source>
</evidence>
<keyword evidence="8 11" id="KW-0812">Transmembrane</keyword>
<dbReference type="GO" id="GO:0005886">
    <property type="term" value="C:plasma membrane"/>
    <property type="evidence" value="ECO:0007669"/>
    <property type="project" value="UniProtKB-SubCell"/>
</dbReference>
<keyword evidence="7 12" id="KW-0997">Cell inner membrane</keyword>
<organism evidence="14 15">
    <name type="scientific">Celerinatantimonas diazotrophica</name>
    <dbReference type="NCBI Taxonomy" id="412034"/>
    <lineage>
        <taxon>Bacteria</taxon>
        <taxon>Pseudomonadati</taxon>
        <taxon>Pseudomonadota</taxon>
        <taxon>Gammaproteobacteria</taxon>
        <taxon>Celerinatantimonadaceae</taxon>
        <taxon>Celerinatantimonas</taxon>
    </lineage>
</organism>
<evidence type="ECO:0000256" key="6">
    <source>
        <dbReference type="ARBA" id="ARBA00022505"/>
    </source>
</evidence>
<dbReference type="InterPro" id="IPR035906">
    <property type="entry name" value="MetI-like_sf"/>
</dbReference>
<dbReference type="Pfam" id="PF00528">
    <property type="entry name" value="BPD_transp_1"/>
    <property type="match status" value="1"/>
</dbReference>
<keyword evidence="10 11" id="KW-0472">Membrane</keyword>
<evidence type="ECO:0000256" key="1">
    <source>
        <dbReference type="ARBA" id="ARBA00002949"/>
    </source>
</evidence>
<comment type="subcellular location">
    <subcellularLocation>
        <location evidence="2 12">Cell inner membrane</location>
        <topology evidence="2 12">Multi-pass membrane protein</topology>
    </subcellularLocation>
    <subcellularLocation>
        <location evidence="11">Cell membrane</location>
        <topology evidence="11">Multi-pass membrane protein</topology>
    </subcellularLocation>
</comment>
<comment type="caution">
    <text evidence="14">The sequence shown here is derived from an EMBL/GenBank/DDBJ whole genome shotgun (WGS) entry which is preliminary data.</text>
</comment>
<name>A0A4R1K207_9GAMM</name>
<evidence type="ECO:0000256" key="10">
    <source>
        <dbReference type="ARBA" id="ARBA00023136"/>
    </source>
</evidence>
<dbReference type="EMBL" id="SMGD01000012">
    <property type="protein sequence ID" value="TCK58048.1"/>
    <property type="molecule type" value="Genomic_DNA"/>
</dbReference>
<dbReference type="InterPro" id="IPR011867">
    <property type="entry name" value="ModB_ABC"/>
</dbReference>
<proteinExistence type="inferred from homology"/>
<evidence type="ECO:0000259" key="13">
    <source>
        <dbReference type="PROSITE" id="PS50928"/>
    </source>
</evidence>
<evidence type="ECO:0000256" key="8">
    <source>
        <dbReference type="ARBA" id="ARBA00022692"/>
    </source>
</evidence>
<sequence length="227" mass="24560">MVSSDFMVMVLTLKLALIVTIILLLLSTPIAWWLSQTKSRLKSPVSAIVSLPLVLPPTVLGFYLLLLMGPHGPIGQLTDWLGVSPLPFTFTGIVIGCVIHTLPFVLQPLQNAFEAIGHRPLEVAATLRMPPGVAFFKVALPLARPGFFSAAILGFCHSIGEFGVVLMIGGNIPGQTRVMSVEIYNHVEALEYGRANQLAAVLVGFSFVALLLIYMLNSRLATRKVTL</sequence>
<accession>A0A4R1K207</accession>
<keyword evidence="15" id="KW-1185">Reference proteome</keyword>
<dbReference type="GO" id="GO:0015098">
    <property type="term" value="F:molybdate ion transmembrane transporter activity"/>
    <property type="evidence" value="ECO:0007669"/>
    <property type="project" value="UniProtKB-UniRule"/>
</dbReference>
<evidence type="ECO:0000256" key="5">
    <source>
        <dbReference type="ARBA" id="ARBA00022475"/>
    </source>
</evidence>
<gene>
    <name evidence="14" type="ORF">EV690_1753</name>
</gene>
<dbReference type="InterPro" id="IPR000515">
    <property type="entry name" value="MetI-like"/>
</dbReference>
<evidence type="ECO:0000313" key="14">
    <source>
        <dbReference type="EMBL" id="TCK58048.1"/>
    </source>
</evidence>
<evidence type="ECO:0000256" key="4">
    <source>
        <dbReference type="ARBA" id="ARBA00022448"/>
    </source>
</evidence>
<keyword evidence="9 11" id="KW-1133">Transmembrane helix</keyword>
<reference evidence="14 15" key="1">
    <citation type="submission" date="2019-03" db="EMBL/GenBank/DDBJ databases">
        <title>Genomic Encyclopedia of Type Strains, Phase IV (KMG-IV): sequencing the most valuable type-strain genomes for metagenomic binning, comparative biology and taxonomic classification.</title>
        <authorList>
            <person name="Goeker M."/>
        </authorList>
    </citation>
    <scope>NUCLEOTIDE SEQUENCE [LARGE SCALE GENOMIC DNA]</scope>
    <source>
        <strain evidence="14 15">DSM 18577</strain>
    </source>
</reference>
<dbReference type="NCBIfam" id="TIGR02141">
    <property type="entry name" value="modB_ABC"/>
    <property type="match status" value="1"/>
</dbReference>
<feature type="domain" description="ABC transmembrane type-1" evidence="13">
    <location>
        <begin position="9"/>
        <end position="213"/>
    </location>
</feature>
<dbReference type="Proteomes" id="UP000295565">
    <property type="component" value="Unassembled WGS sequence"/>
</dbReference>
<evidence type="ECO:0000256" key="9">
    <source>
        <dbReference type="ARBA" id="ARBA00022989"/>
    </source>
</evidence>
<dbReference type="SUPFAM" id="SSF161098">
    <property type="entry name" value="MetI-like"/>
    <property type="match status" value="1"/>
</dbReference>
<comment type="function">
    <text evidence="1 12">Part of the binding-protein-dependent transport system for molybdenum; probably responsible for the translocation of the substrate across the membrane.</text>
</comment>
<feature type="transmembrane region" description="Helical" evidence="11">
    <location>
        <begin position="86"/>
        <end position="106"/>
    </location>
</feature>
<evidence type="ECO:0000256" key="2">
    <source>
        <dbReference type="ARBA" id="ARBA00004429"/>
    </source>
</evidence>
<dbReference type="OrthoDB" id="9795403at2"/>
<evidence type="ECO:0000256" key="11">
    <source>
        <dbReference type="RuleBase" id="RU363032"/>
    </source>
</evidence>
<dbReference type="CDD" id="cd06261">
    <property type="entry name" value="TM_PBP2"/>
    <property type="match status" value="1"/>
</dbReference>
<keyword evidence="4 11" id="KW-0813">Transport</keyword>
<dbReference type="AlphaFoldDB" id="A0A4R1K207"/>
<keyword evidence="6 12" id="KW-0500">Molybdenum</keyword>
<dbReference type="FunFam" id="1.10.3720.10:FF:000054">
    <property type="entry name" value="Molybdenum transport system permease"/>
    <property type="match status" value="1"/>
</dbReference>
<evidence type="ECO:0000256" key="12">
    <source>
        <dbReference type="RuleBase" id="RU365097"/>
    </source>
</evidence>